<keyword evidence="3" id="KW-1185">Reference proteome</keyword>
<dbReference type="Gene3D" id="1.20.1280.50">
    <property type="match status" value="1"/>
</dbReference>
<dbReference type="Gene3D" id="3.80.10.10">
    <property type="entry name" value="Ribonuclease Inhibitor"/>
    <property type="match status" value="1"/>
</dbReference>
<feature type="domain" description="F-box" evidence="1">
    <location>
        <begin position="48"/>
        <end position="104"/>
    </location>
</feature>
<gene>
    <name evidence="2" type="ORF">DFH08DRAFT_849263</name>
</gene>
<dbReference type="AlphaFoldDB" id="A0AAD7AEA9"/>
<dbReference type="Proteomes" id="UP001218218">
    <property type="component" value="Unassembled WGS sequence"/>
</dbReference>
<evidence type="ECO:0000313" key="2">
    <source>
        <dbReference type="EMBL" id="KAJ7356512.1"/>
    </source>
</evidence>
<proteinExistence type="predicted"/>
<dbReference type="InterPro" id="IPR032675">
    <property type="entry name" value="LRR_dom_sf"/>
</dbReference>
<evidence type="ECO:0000259" key="1">
    <source>
        <dbReference type="Pfam" id="PF12937"/>
    </source>
</evidence>
<protein>
    <recommendedName>
        <fullName evidence="1">F-box domain-containing protein</fullName>
    </recommendedName>
</protein>
<organism evidence="2 3">
    <name type="scientific">Mycena albidolilacea</name>
    <dbReference type="NCBI Taxonomy" id="1033008"/>
    <lineage>
        <taxon>Eukaryota</taxon>
        <taxon>Fungi</taxon>
        <taxon>Dikarya</taxon>
        <taxon>Basidiomycota</taxon>
        <taxon>Agaricomycotina</taxon>
        <taxon>Agaricomycetes</taxon>
        <taxon>Agaricomycetidae</taxon>
        <taxon>Agaricales</taxon>
        <taxon>Marasmiineae</taxon>
        <taxon>Mycenaceae</taxon>
        <taxon>Mycena</taxon>
    </lineage>
</organism>
<dbReference type="InterPro" id="IPR001810">
    <property type="entry name" value="F-box_dom"/>
</dbReference>
<reference evidence="2" key="1">
    <citation type="submission" date="2023-03" db="EMBL/GenBank/DDBJ databases">
        <title>Massive genome expansion in bonnet fungi (Mycena s.s.) driven by repeated elements and novel gene families across ecological guilds.</title>
        <authorList>
            <consortium name="Lawrence Berkeley National Laboratory"/>
            <person name="Harder C.B."/>
            <person name="Miyauchi S."/>
            <person name="Viragh M."/>
            <person name="Kuo A."/>
            <person name="Thoen E."/>
            <person name="Andreopoulos B."/>
            <person name="Lu D."/>
            <person name="Skrede I."/>
            <person name="Drula E."/>
            <person name="Henrissat B."/>
            <person name="Morin E."/>
            <person name="Kohler A."/>
            <person name="Barry K."/>
            <person name="LaButti K."/>
            <person name="Morin E."/>
            <person name="Salamov A."/>
            <person name="Lipzen A."/>
            <person name="Mereny Z."/>
            <person name="Hegedus B."/>
            <person name="Baldrian P."/>
            <person name="Stursova M."/>
            <person name="Weitz H."/>
            <person name="Taylor A."/>
            <person name="Grigoriev I.V."/>
            <person name="Nagy L.G."/>
            <person name="Martin F."/>
            <person name="Kauserud H."/>
        </authorList>
    </citation>
    <scope>NUCLEOTIDE SEQUENCE</scope>
    <source>
        <strain evidence="2">CBHHK002</strain>
    </source>
</reference>
<dbReference type="EMBL" id="JARIHO010000008">
    <property type="protein sequence ID" value="KAJ7356512.1"/>
    <property type="molecule type" value="Genomic_DNA"/>
</dbReference>
<evidence type="ECO:0000313" key="3">
    <source>
        <dbReference type="Proteomes" id="UP001218218"/>
    </source>
</evidence>
<sequence length="361" mass="40855">MLSSLAADRARVADLDAHILFLERSLEELKSQRQPVLERLDSYKYPVLTLPNEITIEIFMHFLPTYPLCPPLTGLDSPALLTQVCRTWREIALGTAALWRAISIPLRAQMLFKHQLRLSSIWLNRSSCSPISLDLNEDVIYPLHGTELLSALMLHCARWQHLNLRHLTVPLLRMIQVPMPLLRSLDLSLIDFNQDSIRAKVVFPEAHLLRTVVLNDHAAEVLTLPWVQLTSLTLHGVYPQECVPILQYTSNLVHCKLALVDDDDGDVTVPDITLPALRSLELAGYAEGYLKTLIVPALRDLRVSESFLEPECVETLAAFISKSHCQLEELCVTDSTPESRDSYRDAFLLITVSFGRSTWYS</sequence>
<dbReference type="SUPFAM" id="SSF52047">
    <property type="entry name" value="RNI-like"/>
    <property type="match status" value="1"/>
</dbReference>
<name>A0AAD7AEA9_9AGAR</name>
<dbReference type="Pfam" id="PF12937">
    <property type="entry name" value="F-box-like"/>
    <property type="match status" value="1"/>
</dbReference>
<accession>A0AAD7AEA9</accession>
<comment type="caution">
    <text evidence="2">The sequence shown here is derived from an EMBL/GenBank/DDBJ whole genome shotgun (WGS) entry which is preliminary data.</text>
</comment>